<dbReference type="EMBL" id="QJJM01000002">
    <property type="protein sequence ID" value="PXW78636.1"/>
    <property type="molecule type" value="Genomic_DNA"/>
</dbReference>
<accession>A0A2V3V9Z9</accession>
<keyword evidence="2" id="KW-1185">Reference proteome</keyword>
<name>A0A2V3V9Z9_9SPHN</name>
<dbReference type="RefSeq" id="WP_110297692.1">
    <property type="nucleotide sequence ID" value="NZ_QJJM01000002.1"/>
</dbReference>
<dbReference type="AlphaFoldDB" id="A0A2V3V9Z9"/>
<dbReference type="Proteomes" id="UP000248014">
    <property type="component" value="Unassembled WGS sequence"/>
</dbReference>
<reference evidence="1 2" key="1">
    <citation type="submission" date="2018-05" db="EMBL/GenBank/DDBJ databases">
        <title>Genomic Encyclopedia of Type Strains, Phase IV (KMG-IV): sequencing the most valuable type-strain genomes for metagenomic binning, comparative biology and taxonomic classification.</title>
        <authorList>
            <person name="Goeker M."/>
        </authorList>
    </citation>
    <scope>NUCLEOTIDE SEQUENCE [LARGE SCALE GENOMIC DNA]</scope>
    <source>
        <strain evidence="1 2">DSM 3183</strain>
    </source>
</reference>
<evidence type="ECO:0000313" key="2">
    <source>
        <dbReference type="Proteomes" id="UP000248014"/>
    </source>
</evidence>
<sequence>MLAAALMLWGQAPVTNAEEAPVAMCAEDRRHVEYPRLGAQSPKIALVFECIAGSLPQSAIYVLRAGAWQHVHAGDFVRGSLLSGRGGKGARYRLVDSREGFADLWLAGRALMLTRGGETMTLLPDRAD</sequence>
<gene>
    <name evidence="1" type="ORF">C7451_102309</name>
</gene>
<protein>
    <submittedName>
        <fullName evidence="1">Uncharacterized protein</fullName>
    </submittedName>
</protein>
<proteinExistence type="predicted"/>
<comment type="caution">
    <text evidence="1">The sequence shown here is derived from an EMBL/GenBank/DDBJ whole genome shotgun (WGS) entry which is preliminary data.</text>
</comment>
<organism evidence="1 2">
    <name type="scientific">Blastomonas natatoria</name>
    <dbReference type="NCBI Taxonomy" id="34015"/>
    <lineage>
        <taxon>Bacteria</taxon>
        <taxon>Pseudomonadati</taxon>
        <taxon>Pseudomonadota</taxon>
        <taxon>Alphaproteobacteria</taxon>
        <taxon>Sphingomonadales</taxon>
        <taxon>Sphingomonadaceae</taxon>
        <taxon>Blastomonas</taxon>
    </lineage>
</organism>
<evidence type="ECO:0000313" key="1">
    <source>
        <dbReference type="EMBL" id="PXW78636.1"/>
    </source>
</evidence>